<name>A0A1Y2AA87_9FUNG</name>
<dbReference type="OrthoDB" id="6019893at2759"/>
<feature type="region of interest" description="Disordered" evidence="4">
    <location>
        <begin position="1397"/>
        <end position="1420"/>
    </location>
</feature>
<organism evidence="7 8">
    <name type="scientific">Neocallimastix californiae</name>
    <dbReference type="NCBI Taxonomy" id="1754190"/>
    <lineage>
        <taxon>Eukaryota</taxon>
        <taxon>Fungi</taxon>
        <taxon>Fungi incertae sedis</taxon>
        <taxon>Chytridiomycota</taxon>
        <taxon>Chytridiomycota incertae sedis</taxon>
        <taxon>Neocallimastigomycetes</taxon>
        <taxon>Neocallimastigales</taxon>
        <taxon>Neocallimastigaceae</taxon>
        <taxon>Neocallimastix</taxon>
    </lineage>
</organism>
<sequence length="1438" mass="164756">MSSSKDDLKPTLNIANYFFEVGLLDDSLTKQYAKQLNEESANNRRKLKRLLSNANTDILTENKDLLQNFKRSDNFSDISEDANLITVNNENELKFNSFCSFDTCWKNISIKKSLTISNIDTNDLSKELPPLPKSSESRKVSIVSNDEIIRNKRPSLAKSKSISKSSFTSSQHSLNKKISSQSTIDSLNLCINEDDDKKISPETLESNIIAGNNEVKEAELAFNKKFPNYKLKSVSSMPLINSNTLKKSVSKQNIVHEYDDNAPLALLKKSLSKESLNLQKQKSSSSPPTINAIHPIENKYSSNILLRYPEKDCNNVKLADTNFINLFCFPNDISLKYSLKTPYSTYHSFINTNLQGEKSYGVCVIIYEKIRGNVKKSYERLLNKWIKENIDDNEKEYILHIHAELEKQQEELEQTKLKLKEILYKNDFVTKEDLTLHDELSKNMNEIGENIKLYEEILNTLGNKRFISSDNVYQPRCIGVTSSWPWYTILKDWLSLVVRETIGGFGNKICIPLERYIVNILHEIPFPPPGKYEVSISTSEKTLYFSQPPKNEIPIITDFSFYPTFRCLSHNNIIAITEMLLGERKMIFVSSYPALLSNVIETFCSLIYPFEWKYVLIPVLPVKLLQYTHAPGPYIIGVLRDYIDEMKEDLCEEACIIDIDNDIVEYGRAYDEMAGKEIEFPKIPIKEKRKLLTKLNKYAIAGIGEDIIITKNNLGWGKPLGVPKFMMYTYPNGDFISFSRSKVDNDAIYQKIKAQSCNNSTTNSTSSTLNKKIGRMIQNEIEINIVNSNNDVSRYPFDFFSKKRVVSENKNQTITSIPMSGANGNKNNVNNSDSSQLESDDNFAYSNNIKSKKRDSLISKSLSAANLLNSTIPVHNKVYSITTNPMSNSEYLIFQNKLKNDTNTKSNTVPHNIVTTANSISTFSENIGAKKRDGHTFKEFLPDSSNFITIDSPLPQPGCSYNDLTSDQSGARNFVIIPNSNSPTTSKYQDKSFIYKNTCDICEKYLFSSNMKILKCTACSCVIHISCLSKVSNFPCISSFNQPKIRSSFIKIYRNIFKNYRKYIIPHHTNMNDPTTVNNSPQESNNQLEWFNTAGFIKESEKQYQEFLTLFKDTQAFIQFTQDRAEKPATDHSIQYFDELINYKKKKSKLYPKEVPTFFLDKSDAIKKTVEAPKPNQEDLEYDDIMVKSEYFPEVLNEGLLSEPRPCDNLLLPEDIQIMNDDITITSRPDDTINKKKQEYWSWFKIVKDTEIQQEDPFSSFTFNTDEERRALLEKIYKRVAEVIRESTPANKDVLSSFTSERIEKKLDTLYNNVELLKRAADEQLIENNDQKELHINLKSLFELITIYEDHLAKRKQEQDSLIMKTAIDYDSNSSEEEIEIESISPLEKLDNQRVEITTSTGSSKSSVSSPVPATENVKTPSSIFFNPFNLRTQILDQ</sequence>
<dbReference type="CDD" id="cd00029">
    <property type="entry name" value="C1"/>
    <property type="match status" value="1"/>
</dbReference>
<feature type="coiled-coil region" evidence="3">
    <location>
        <begin position="398"/>
        <end position="457"/>
    </location>
</feature>
<keyword evidence="3" id="KW-0175">Coiled coil</keyword>
<dbReference type="PROSITE" id="PS50081">
    <property type="entry name" value="ZF_DAG_PE_2"/>
    <property type="match status" value="1"/>
</dbReference>
<gene>
    <name evidence="7" type="ORF">LY90DRAFT_677160</name>
</gene>
<dbReference type="SMART" id="SM00801">
    <property type="entry name" value="dDENN"/>
    <property type="match status" value="1"/>
</dbReference>
<protein>
    <submittedName>
        <fullName evidence="7">DENN-domain-containing protein</fullName>
    </submittedName>
</protein>
<evidence type="ECO:0000259" key="6">
    <source>
        <dbReference type="PROSITE" id="PS50211"/>
    </source>
</evidence>
<accession>A0A1Y2AA87</accession>
<evidence type="ECO:0000256" key="1">
    <source>
        <dbReference type="ARBA" id="ARBA00022723"/>
    </source>
</evidence>
<dbReference type="PROSITE" id="PS50211">
    <property type="entry name" value="DENN"/>
    <property type="match status" value="1"/>
</dbReference>
<feature type="domain" description="UDENN" evidence="6">
    <location>
        <begin position="286"/>
        <end position="1132"/>
    </location>
</feature>
<feature type="domain" description="Phorbol-ester/DAG-type" evidence="5">
    <location>
        <begin position="985"/>
        <end position="1036"/>
    </location>
</feature>
<evidence type="ECO:0000256" key="4">
    <source>
        <dbReference type="SAM" id="MobiDB-lite"/>
    </source>
</evidence>
<dbReference type="Proteomes" id="UP000193920">
    <property type="component" value="Unassembled WGS sequence"/>
</dbReference>
<proteinExistence type="predicted"/>
<dbReference type="Pfam" id="PF03456">
    <property type="entry name" value="uDENN"/>
    <property type="match status" value="1"/>
</dbReference>
<comment type="caution">
    <text evidence="7">The sequence shown here is derived from an EMBL/GenBank/DDBJ whole genome shotgun (WGS) entry which is preliminary data.</text>
</comment>
<dbReference type="Gene3D" id="3.40.50.11500">
    <property type="match status" value="1"/>
</dbReference>
<evidence type="ECO:0000256" key="2">
    <source>
        <dbReference type="ARBA" id="ARBA00022833"/>
    </source>
</evidence>
<dbReference type="SUPFAM" id="SSF57889">
    <property type="entry name" value="Cysteine-rich domain"/>
    <property type="match status" value="1"/>
</dbReference>
<feature type="compositionally biased region" description="Low complexity" evidence="4">
    <location>
        <begin position="820"/>
        <end position="835"/>
    </location>
</feature>
<dbReference type="InterPro" id="IPR002219">
    <property type="entry name" value="PKC_DAG/PE"/>
</dbReference>
<evidence type="ECO:0000313" key="8">
    <source>
        <dbReference type="Proteomes" id="UP000193920"/>
    </source>
</evidence>
<dbReference type="Pfam" id="PF02141">
    <property type="entry name" value="DENN"/>
    <property type="match status" value="1"/>
</dbReference>
<dbReference type="GO" id="GO:0046872">
    <property type="term" value="F:metal ion binding"/>
    <property type="evidence" value="ECO:0007669"/>
    <property type="project" value="UniProtKB-KW"/>
</dbReference>
<dbReference type="PANTHER" id="PTHR12296:SF21">
    <property type="entry name" value="DENN DOMAIN-CONTAINING PROTEIN 3"/>
    <property type="match status" value="1"/>
</dbReference>
<dbReference type="GO" id="GO:0032483">
    <property type="term" value="P:regulation of Rab protein signal transduction"/>
    <property type="evidence" value="ECO:0007669"/>
    <property type="project" value="TreeGrafter"/>
</dbReference>
<feature type="region of interest" description="Disordered" evidence="4">
    <location>
        <begin position="816"/>
        <end position="839"/>
    </location>
</feature>
<dbReference type="InterPro" id="IPR051696">
    <property type="entry name" value="DENN_Domain_GEFs"/>
</dbReference>
<dbReference type="EMBL" id="MCOG01000315">
    <property type="protein sequence ID" value="ORY18915.1"/>
    <property type="molecule type" value="Genomic_DNA"/>
</dbReference>
<evidence type="ECO:0000256" key="3">
    <source>
        <dbReference type="SAM" id="Coils"/>
    </source>
</evidence>
<dbReference type="InterPro" id="IPR001194">
    <property type="entry name" value="cDENN_dom"/>
</dbReference>
<dbReference type="SMART" id="SM00799">
    <property type="entry name" value="DENN"/>
    <property type="match status" value="1"/>
</dbReference>
<keyword evidence="2" id="KW-0862">Zinc</keyword>
<dbReference type="InterPro" id="IPR005113">
    <property type="entry name" value="uDENN_dom"/>
</dbReference>
<reference evidence="7 8" key="1">
    <citation type="submission" date="2016-08" db="EMBL/GenBank/DDBJ databases">
        <title>A Parts List for Fungal Cellulosomes Revealed by Comparative Genomics.</title>
        <authorList>
            <consortium name="DOE Joint Genome Institute"/>
            <person name="Haitjema C.H."/>
            <person name="Gilmore S.P."/>
            <person name="Henske J.K."/>
            <person name="Solomon K.V."/>
            <person name="De Groot R."/>
            <person name="Kuo A."/>
            <person name="Mondo S.J."/>
            <person name="Salamov A.A."/>
            <person name="Labutti K."/>
            <person name="Zhao Z."/>
            <person name="Chiniquy J."/>
            <person name="Barry K."/>
            <person name="Brewer H.M."/>
            <person name="Purvine S.O."/>
            <person name="Wright A.T."/>
            <person name="Boxma B."/>
            <person name="Van Alen T."/>
            <person name="Hackstein J.H."/>
            <person name="Baker S.E."/>
            <person name="Grigoriev I.V."/>
            <person name="O'Malley M.A."/>
        </authorList>
    </citation>
    <scope>NUCLEOTIDE SEQUENCE [LARGE SCALE GENOMIC DNA]</scope>
    <source>
        <strain evidence="7 8">G1</strain>
    </source>
</reference>
<dbReference type="InterPro" id="IPR046349">
    <property type="entry name" value="C1-like_sf"/>
</dbReference>
<dbReference type="PANTHER" id="PTHR12296">
    <property type="entry name" value="DENN DOMAIN-CONTAINING PROTEIN 4"/>
    <property type="match status" value="1"/>
</dbReference>
<dbReference type="InterPro" id="IPR037516">
    <property type="entry name" value="Tripartite_DENN"/>
</dbReference>
<dbReference type="InterPro" id="IPR005112">
    <property type="entry name" value="dDENN_dom"/>
</dbReference>
<feature type="compositionally biased region" description="Low complexity" evidence="4">
    <location>
        <begin position="1398"/>
        <end position="1410"/>
    </location>
</feature>
<dbReference type="SMART" id="SM00800">
    <property type="entry name" value="uDENN"/>
    <property type="match status" value="1"/>
</dbReference>
<evidence type="ECO:0000313" key="7">
    <source>
        <dbReference type="EMBL" id="ORY18915.1"/>
    </source>
</evidence>
<dbReference type="Pfam" id="PF03455">
    <property type="entry name" value="dDENN"/>
    <property type="match status" value="1"/>
</dbReference>
<dbReference type="Gene3D" id="3.30.450.200">
    <property type="match status" value="1"/>
</dbReference>
<keyword evidence="8" id="KW-1185">Reference proteome</keyword>
<dbReference type="GO" id="GO:0031410">
    <property type="term" value="C:cytoplasmic vesicle"/>
    <property type="evidence" value="ECO:0007669"/>
    <property type="project" value="TreeGrafter"/>
</dbReference>
<dbReference type="Gene3D" id="3.30.60.20">
    <property type="match status" value="1"/>
</dbReference>
<dbReference type="InterPro" id="IPR043153">
    <property type="entry name" value="DENN_C"/>
</dbReference>
<keyword evidence="1" id="KW-0479">Metal-binding</keyword>
<evidence type="ECO:0000259" key="5">
    <source>
        <dbReference type="PROSITE" id="PS50081"/>
    </source>
</evidence>